<feature type="region of interest" description="Disordered" evidence="4">
    <location>
        <begin position="17"/>
        <end position="49"/>
    </location>
</feature>
<comment type="subcellular location">
    <subcellularLocation>
        <location evidence="1">Cytoplasm</location>
    </subcellularLocation>
</comment>
<dbReference type="Gene3D" id="1.10.8.10">
    <property type="entry name" value="DNA helicase RuvA subunit, C-terminal domain"/>
    <property type="match status" value="1"/>
</dbReference>
<organism evidence="6 7">
    <name type="scientific">Limulus polyphemus</name>
    <name type="common">Atlantic horseshoe crab</name>
    <dbReference type="NCBI Taxonomy" id="6850"/>
    <lineage>
        <taxon>Eukaryota</taxon>
        <taxon>Metazoa</taxon>
        <taxon>Ecdysozoa</taxon>
        <taxon>Arthropoda</taxon>
        <taxon>Chelicerata</taxon>
        <taxon>Merostomata</taxon>
        <taxon>Xiphosura</taxon>
        <taxon>Limulidae</taxon>
        <taxon>Limulus</taxon>
    </lineage>
</organism>
<evidence type="ECO:0000256" key="2">
    <source>
        <dbReference type="ARBA" id="ARBA00022490"/>
    </source>
</evidence>
<sequence length="524" mass="57072">MRFCIYCVLCIMSSAGPPKGRAAKDKPQMPQSQNIKSTTEGSKAADGLNPKIQPTAEQIRIAQIINDANKNEDLQHKVEQVMEITNRSKDDAIIALHDSDNDPDKAITLLLEGVQSEGKWETTGKKKKNRQVSAHKPVEHPVANNTSPTNNKENRNKGEKSRDREPKERDGFRNRGPPRLSRMGGGRNWRNKENEKNERNLEDGTSEHNRRLRTGRRGRGRGGGNRSRTFQNQKMGGGLIDTFPQSIDTWTNITAEQAETGGGGDATMSVGNWSDIAAVEDWSEEDWTESLTETKVFTPSSSSHLLVGPVDDATSTLTHSLDLSTLQKDNTGTGSLGSPTVLSSGGHSQHIHPSMMTSQINQSTTQSAPNQFSLSQYAQQATESIKAAVGVVSRNSNSFSSITSGSSPNYSTCFESPSSSAQTGPLQAAVNQSVQSKPVTHTQPQPISSRVKPQRMRGPQSSKIPETAVEMPDNAIMSLDVQFGALEFGTDSSPFDFTATSEAPSSFNGSGVRYNVCYKLYWNV</sequence>
<evidence type="ECO:0000256" key="1">
    <source>
        <dbReference type="ARBA" id="ARBA00004496"/>
    </source>
</evidence>
<keyword evidence="5" id="KW-0732">Signal</keyword>
<protein>
    <submittedName>
        <fullName evidence="7">Ubiquitin-associated protein 2-like isoform X2</fullName>
    </submittedName>
</protein>
<evidence type="ECO:0000256" key="4">
    <source>
        <dbReference type="SAM" id="MobiDB-lite"/>
    </source>
</evidence>
<dbReference type="InterPro" id="IPR051833">
    <property type="entry name" value="TC-DDR_regulator"/>
</dbReference>
<accession>A0ABM1TQC7</accession>
<feature type="compositionally biased region" description="Polar residues" evidence="4">
    <location>
        <begin position="327"/>
        <end position="347"/>
    </location>
</feature>
<feature type="compositionally biased region" description="Low complexity" evidence="4">
    <location>
        <begin position="396"/>
        <end position="409"/>
    </location>
</feature>
<dbReference type="SUPFAM" id="SSF46934">
    <property type="entry name" value="UBA-like"/>
    <property type="match status" value="1"/>
</dbReference>
<feature type="signal peptide" evidence="5">
    <location>
        <begin position="1"/>
        <end position="22"/>
    </location>
</feature>
<evidence type="ECO:0000256" key="5">
    <source>
        <dbReference type="SAM" id="SignalP"/>
    </source>
</evidence>
<evidence type="ECO:0000313" key="6">
    <source>
        <dbReference type="Proteomes" id="UP000694941"/>
    </source>
</evidence>
<dbReference type="PANTHER" id="PTHR16308:SF13">
    <property type="entry name" value="PROTEIN LINGERER"/>
    <property type="match status" value="1"/>
</dbReference>
<feature type="chain" id="PRO_5045270866" evidence="5">
    <location>
        <begin position="23"/>
        <end position="524"/>
    </location>
</feature>
<keyword evidence="2" id="KW-0963">Cytoplasm</keyword>
<feature type="region of interest" description="Disordered" evidence="4">
    <location>
        <begin position="396"/>
        <end position="463"/>
    </location>
</feature>
<feature type="compositionally biased region" description="Basic residues" evidence="4">
    <location>
        <begin position="210"/>
        <end position="220"/>
    </location>
</feature>
<feature type="compositionally biased region" description="Polar residues" evidence="4">
    <location>
        <begin position="410"/>
        <end position="448"/>
    </location>
</feature>
<dbReference type="InterPro" id="IPR022166">
    <property type="entry name" value="UBAP2/Lig"/>
</dbReference>
<dbReference type="PANTHER" id="PTHR16308">
    <property type="entry name" value="UBIQUITIN ASSOCIATED PROTEIN 2-LIKE/LINGERER"/>
    <property type="match status" value="1"/>
</dbReference>
<dbReference type="RefSeq" id="XP_022258083.1">
    <property type="nucleotide sequence ID" value="XM_022402375.1"/>
</dbReference>
<dbReference type="GeneID" id="106473990"/>
<feature type="region of interest" description="Disordered" evidence="4">
    <location>
        <begin position="326"/>
        <end position="351"/>
    </location>
</feature>
<feature type="compositionally biased region" description="Basic and acidic residues" evidence="4">
    <location>
        <begin position="190"/>
        <end position="209"/>
    </location>
</feature>
<evidence type="ECO:0000313" key="7">
    <source>
        <dbReference type="RefSeq" id="XP_022258083.1"/>
    </source>
</evidence>
<keyword evidence="6" id="KW-1185">Reference proteome</keyword>
<feature type="compositionally biased region" description="Polar residues" evidence="4">
    <location>
        <begin position="29"/>
        <end position="41"/>
    </location>
</feature>
<keyword evidence="3" id="KW-0597">Phosphoprotein</keyword>
<reference evidence="7" key="1">
    <citation type="submission" date="2025-08" db="UniProtKB">
        <authorList>
            <consortium name="RefSeq"/>
        </authorList>
    </citation>
    <scope>IDENTIFICATION</scope>
    <source>
        <tissue evidence="7">Muscle</tissue>
    </source>
</reference>
<name>A0ABM1TQC7_LIMPO</name>
<dbReference type="Pfam" id="PF12478">
    <property type="entry name" value="UBAP2-Lig"/>
    <property type="match status" value="1"/>
</dbReference>
<evidence type="ECO:0000256" key="3">
    <source>
        <dbReference type="ARBA" id="ARBA00022553"/>
    </source>
</evidence>
<feature type="region of interest" description="Disordered" evidence="4">
    <location>
        <begin position="118"/>
        <end position="239"/>
    </location>
</feature>
<dbReference type="Proteomes" id="UP000694941">
    <property type="component" value="Unplaced"/>
</dbReference>
<dbReference type="CDD" id="cd14277">
    <property type="entry name" value="UBA_UBP2_like"/>
    <property type="match status" value="1"/>
</dbReference>
<feature type="compositionally biased region" description="Basic and acidic residues" evidence="4">
    <location>
        <begin position="152"/>
        <end position="173"/>
    </location>
</feature>
<dbReference type="InterPro" id="IPR009060">
    <property type="entry name" value="UBA-like_sf"/>
</dbReference>
<gene>
    <name evidence="7" type="primary">LOC106473990</name>
</gene>
<proteinExistence type="predicted"/>